<dbReference type="PANTHER" id="PTHR30399:SF1">
    <property type="entry name" value="UTP PYROPHOSPHATASE"/>
    <property type="match status" value="1"/>
</dbReference>
<dbReference type="AlphaFoldDB" id="A0A4R3Z6M3"/>
<evidence type="ECO:0000313" key="3">
    <source>
        <dbReference type="Proteomes" id="UP000295515"/>
    </source>
</evidence>
<proteinExistence type="predicted"/>
<dbReference type="Gene3D" id="3.30.2010.10">
    <property type="entry name" value="Metalloproteases ('zincins'), catalytic domain"/>
    <property type="match status" value="1"/>
</dbReference>
<accession>A0A4R3Z6M3</accession>
<dbReference type="RefSeq" id="WP_066445516.1">
    <property type="nucleotide sequence ID" value="NZ_JANKBF010000002.1"/>
</dbReference>
<organism evidence="2 3">
    <name type="scientific">Longibaculum muris</name>
    <dbReference type="NCBI Taxonomy" id="1796628"/>
    <lineage>
        <taxon>Bacteria</taxon>
        <taxon>Bacillati</taxon>
        <taxon>Bacillota</taxon>
        <taxon>Erysipelotrichia</taxon>
        <taxon>Erysipelotrichales</taxon>
        <taxon>Coprobacillaceae</taxon>
        <taxon>Longibaculum</taxon>
    </lineage>
</organism>
<dbReference type="Pfam" id="PF01863">
    <property type="entry name" value="YgjP-like"/>
    <property type="match status" value="1"/>
</dbReference>
<evidence type="ECO:0000313" key="2">
    <source>
        <dbReference type="EMBL" id="TCW02860.1"/>
    </source>
</evidence>
<protein>
    <recommendedName>
        <fullName evidence="1">YgjP-like metallopeptidase domain-containing protein</fullName>
    </recommendedName>
</protein>
<sequence length="221" mass="27097">MKSYQIMFNQELISYDVYFKNMKSIRIRVKEGRIQVSAPYYTPISFIEENLYKYQDKLLPQLKKYVPYAIYQNQGYVMIYEKKYTLSVRDVQIMKCQIHEDVLYVYHSRIQDCVEMYLKKILMDYLQEKIIEYLAYDFDLDMPLIEIKKYKGRWGSCFYKDNKVTFNLSLIHLPKDLIDYVIVHELAHFLQANHSHLFYQEIEKRMPDYKQRQKRLKEIHI</sequence>
<evidence type="ECO:0000259" key="1">
    <source>
        <dbReference type="Pfam" id="PF01863"/>
    </source>
</evidence>
<keyword evidence="3" id="KW-1185">Reference proteome</keyword>
<dbReference type="InterPro" id="IPR002725">
    <property type="entry name" value="YgjP-like_metallopeptidase"/>
</dbReference>
<dbReference type="GeneID" id="98913989"/>
<gene>
    <name evidence="2" type="ORF">EDD60_101164</name>
</gene>
<dbReference type="Proteomes" id="UP000295515">
    <property type="component" value="Unassembled WGS sequence"/>
</dbReference>
<dbReference type="EMBL" id="SMCQ01000001">
    <property type="protein sequence ID" value="TCW02860.1"/>
    <property type="molecule type" value="Genomic_DNA"/>
</dbReference>
<feature type="domain" description="YgjP-like metallopeptidase" evidence="1">
    <location>
        <begin position="23"/>
        <end position="218"/>
    </location>
</feature>
<comment type="caution">
    <text evidence="2">The sequence shown here is derived from an EMBL/GenBank/DDBJ whole genome shotgun (WGS) entry which is preliminary data.</text>
</comment>
<name>A0A4R3Z6M3_9FIRM</name>
<dbReference type="CDD" id="cd07344">
    <property type="entry name" value="M48_yhfN_like"/>
    <property type="match status" value="1"/>
</dbReference>
<reference evidence="2 3" key="1">
    <citation type="submission" date="2019-03" db="EMBL/GenBank/DDBJ databases">
        <title>Genomic Encyclopedia of Type Strains, Phase IV (KMG-IV): sequencing the most valuable type-strain genomes for metagenomic binning, comparative biology and taxonomic classification.</title>
        <authorList>
            <person name="Goeker M."/>
        </authorList>
    </citation>
    <scope>NUCLEOTIDE SEQUENCE [LARGE SCALE GENOMIC DNA]</scope>
    <source>
        <strain evidence="2 3">DSM 29487</strain>
    </source>
</reference>
<dbReference type="InterPro" id="IPR053136">
    <property type="entry name" value="UTP_pyrophosphatase-like"/>
</dbReference>
<dbReference type="PANTHER" id="PTHR30399">
    <property type="entry name" value="UNCHARACTERIZED PROTEIN YGJP"/>
    <property type="match status" value="1"/>
</dbReference>